<sequence length="11" mass="1091">MVVSQSAGSLL</sequence>
<protein>
    <submittedName>
        <fullName evidence="1">Uncharacterized protein</fullName>
    </submittedName>
</protein>
<organism evidence="1">
    <name type="scientific">Anguilla anguilla</name>
    <name type="common">European freshwater eel</name>
    <name type="synonym">Muraena anguilla</name>
    <dbReference type="NCBI Taxonomy" id="7936"/>
    <lineage>
        <taxon>Eukaryota</taxon>
        <taxon>Metazoa</taxon>
        <taxon>Chordata</taxon>
        <taxon>Craniata</taxon>
        <taxon>Vertebrata</taxon>
        <taxon>Euteleostomi</taxon>
        <taxon>Actinopterygii</taxon>
        <taxon>Neopterygii</taxon>
        <taxon>Teleostei</taxon>
        <taxon>Anguilliformes</taxon>
        <taxon>Anguillidae</taxon>
        <taxon>Anguilla</taxon>
    </lineage>
</organism>
<reference evidence="1" key="1">
    <citation type="submission" date="2014-11" db="EMBL/GenBank/DDBJ databases">
        <authorList>
            <person name="Amaro Gonzalez C."/>
        </authorList>
    </citation>
    <scope>NUCLEOTIDE SEQUENCE</scope>
</reference>
<evidence type="ECO:0000313" key="1">
    <source>
        <dbReference type="EMBL" id="JAH09920.1"/>
    </source>
</evidence>
<accession>A0A0E9Q0S2</accession>
<proteinExistence type="predicted"/>
<name>A0A0E9Q0S2_ANGAN</name>
<dbReference type="EMBL" id="GBXM01098657">
    <property type="protein sequence ID" value="JAH09920.1"/>
    <property type="molecule type" value="Transcribed_RNA"/>
</dbReference>
<reference evidence="1" key="2">
    <citation type="journal article" date="2015" name="Fish Shellfish Immunol.">
        <title>Early steps in the European eel (Anguilla anguilla)-Vibrio vulnificus interaction in the gills: Role of the RtxA13 toxin.</title>
        <authorList>
            <person name="Callol A."/>
            <person name="Pajuelo D."/>
            <person name="Ebbesson L."/>
            <person name="Teles M."/>
            <person name="MacKenzie S."/>
            <person name="Amaro C."/>
        </authorList>
    </citation>
    <scope>NUCLEOTIDE SEQUENCE</scope>
</reference>